<reference evidence="1" key="1">
    <citation type="journal article" date="2014" name="Front. Microbiol.">
        <title>High frequency of phylogenetically diverse reductive dehalogenase-homologous genes in deep subseafloor sedimentary metagenomes.</title>
        <authorList>
            <person name="Kawai M."/>
            <person name="Futagami T."/>
            <person name="Toyoda A."/>
            <person name="Takaki Y."/>
            <person name="Nishi S."/>
            <person name="Hori S."/>
            <person name="Arai W."/>
            <person name="Tsubouchi T."/>
            <person name="Morono Y."/>
            <person name="Uchiyama I."/>
            <person name="Ito T."/>
            <person name="Fujiyama A."/>
            <person name="Inagaki F."/>
            <person name="Takami H."/>
        </authorList>
    </citation>
    <scope>NUCLEOTIDE SEQUENCE</scope>
    <source>
        <strain evidence="1">Expedition CK06-06</strain>
    </source>
</reference>
<gene>
    <name evidence="1" type="ORF">S12H4_11349</name>
</gene>
<feature type="non-terminal residue" evidence="1">
    <location>
        <position position="1"/>
    </location>
</feature>
<name>X1SPR0_9ZZZZ</name>
<sequence>GFLLITTGSLAFAVSTKIVSCKGAKTLKDKEKQER</sequence>
<evidence type="ECO:0000313" key="1">
    <source>
        <dbReference type="EMBL" id="GAI69814.1"/>
    </source>
</evidence>
<proteinExistence type="predicted"/>
<dbReference type="AlphaFoldDB" id="X1SPR0"/>
<comment type="caution">
    <text evidence="1">The sequence shown here is derived from an EMBL/GenBank/DDBJ whole genome shotgun (WGS) entry which is preliminary data.</text>
</comment>
<dbReference type="EMBL" id="BARW01005075">
    <property type="protein sequence ID" value="GAI69814.1"/>
    <property type="molecule type" value="Genomic_DNA"/>
</dbReference>
<organism evidence="1">
    <name type="scientific">marine sediment metagenome</name>
    <dbReference type="NCBI Taxonomy" id="412755"/>
    <lineage>
        <taxon>unclassified sequences</taxon>
        <taxon>metagenomes</taxon>
        <taxon>ecological metagenomes</taxon>
    </lineage>
</organism>
<accession>X1SPR0</accession>
<protein>
    <submittedName>
        <fullName evidence="1">Uncharacterized protein</fullName>
    </submittedName>
</protein>